<reference evidence="9" key="1">
    <citation type="submission" date="2023-06" db="EMBL/GenBank/DDBJ databases">
        <title>Comparative genome-wide analysis of two guava cultivars revels plasticity of sesquiterpene biosynthesis.</title>
        <authorList>
            <person name="Canal D."/>
            <person name="dos Santos P.H.D."/>
            <person name="Carpinetti-Oliveira P.A."/>
            <person name="Silva M.A."/>
            <person name="Fernandes M."/>
            <person name="Brustolini O.J.B."/>
            <person name="Ferreira A."/>
            <person name="Ferreira M.F.S."/>
        </authorList>
    </citation>
    <scope>NUCLEOTIDE SEQUENCE</scope>
    <source>
        <strain evidence="9">Pg56075</strain>
    </source>
</reference>
<evidence type="ECO:0000256" key="5">
    <source>
        <dbReference type="ARBA" id="ARBA00023211"/>
    </source>
</evidence>
<keyword evidence="5" id="KW-0464">Manganese</keyword>
<keyword evidence="6" id="KW-0456">Lyase</keyword>
<dbReference type="SUPFAM" id="SSF48576">
    <property type="entry name" value="Terpenoid synthases"/>
    <property type="match status" value="1"/>
</dbReference>
<dbReference type="SUPFAM" id="SSF48239">
    <property type="entry name" value="Terpenoid cyclases/Protein prenyltransferases"/>
    <property type="match status" value="1"/>
</dbReference>
<evidence type="ECO:0000259" key="8">
    <source>
        <dbReference type="Pfam" id="PF03936"/>
    </source>
</evidence>
<feature type="domain" description="Terpene synthase metal-binding" evidence="8">
    <location>
        <begin position="250"/>
        <end position="487"/>
    </location>
</feature>
<dbReference type="InterPro" id="IPR034741">
    <property type="entry name" value="Terpene_cyclase-like_1_C"/>
</dbReference>
<dbReference type="InterPro" id="IPR008930">
    <property type="entry name" value="Terpenoid_cyclase/PrenylTrfase"/>
</dbReference>
<dbReference type="AlphaFoldDB" id="A0AA95ZBA8"/>
<dbReference type="PANTHER" id="PTHR31225:SF245">
    <property type="entry name" value="(-)-ALPHA-TERPINEOL SYNTHASE-LIKE"/>
    <property type="match status" value="1"/>
</dbReference>
<dbReference type="EMBL" id="OR232562">
    <property type="protein sequence ID" value="WNI01954.1"/>
    <property type="molecule type" value="mRNA"/>
</dbReference>
<dbReference type="Pfam" id="PF01397">
    <property type="entry name" value="Terpene_synth"/>
    <property type="match status" value="1"/>
</dbReference>
<dbReference type="Gene3D" id="1.50.10.130">
    <property type="entry name" value="Terpene synthase, N-terminal domain"/>
    <property type="match status" value="1"/>
</dbReference>
<dbReference type="Gene3D" id="1.10.600.10">
    <property type="entry name" value="Farnesyl Diphosphate Synthase"/>
    <property type="match status" value="1"/>
</dbReference>
<dbReference type="SFLD" id="SFLDS00005">
    <property type="entry name" value="Isoprenoid_Synthase_Type_I"/>
    <property type="match status" value="1"/>
</dbReference>
<accession>A0AA95ZBA8</accession>
<evidence type="ECO:0000256" key="1">
    <source>
        <dbReference type="ARBA" id="ARBA00001936"/>
    </source>
</evidence>
<name>A0AA95ZBA8_PSIGU</name>
<organism evidence="9">
    <name type="scientific">Psidium guajava</name>
    <name type="common">Guava</name>
    <name type="synonym">Psidium pyriferum</name>
    <dbReference type="NCBI Taxonomy" id="120290"/>
    <lineage>
        <taxon>Eukaryota</taxon>
        <taxon>Viridiplantae</taxon>
        <taxon>Streptophyta</taxon>
        <taxon>Embryophyta</taxon>
        <taxon>Tracheophyta</taxon>
        <taxon>Spermatophyta</taxon>
        <taxon>Magnoliopsida</taxon>
        <taxon>eudicotyledons</taxon>
        <taxon>Gunneridae</taxon>
        <taxon>Pentapetalae</taxon>
        <taxon>rosids</taxon>
        <taxon>malvids</taxon>
        <taxon>Myrtales</taxon>
        <taxon>Myrtaceae</taxon>
        <taxon>Myrtoideae</taxon>
        <taxon>Myrteae</taxon>
        <taxon>Pimenta group</taxon>
        <taxon>Psidium</taxon>
    </lineage>
</organism>
<evidence type="ECO:0000256" key="6">
    <source>
        <dbReference type="ARBA" id="ARBA00023239"/>
    </source>
</evidence>
<dbReference type="InterPro" id="IPR005630">
    <property type="entry name" value="Terpene_synthase_metal-bd"/>
</dbReference>
<keyword evidence="3" id="KW-0479">Metal-binding</keyword>
<dbReference type="InterPro" id="IPR001906">
    <property type="entry name" value="Terpene_synth_N"/>
</dbReference>
<feature type="domain" description="Terpene synthase N-terminal" evidence="7">
    <location>
        <begin position="18"/>
        <end position="190"/>
    </location>
</feature>
<dbReference type="GO" id="GO:0010333">
    <property type="term" value="F:terpene synthase activity"/>
    <property type="evidence" value="ECO:0007669"/>
    <property type="project" value="InterPro"/>
</dbReference>
<dbReference type="CDD" id="cd00684">
    <property type="entry name" value="Terpene_cyclase_plant_C1"/>
    <property type="match status" value="1"/>
</dbReference>
<dbReference type="InterPro" id="IPR044814">
    <property type="entry name" value="Terpene_cyclase_plant_C1"/>
</dbReference>
<dbReference type="FunFam" id="1.10.600.10:FF:000007">
    <property type="entry name" value="Isoprene synthase, chloroplastic"/>
    <property type="match status" value="1"/>
</dbReference>
<evidence type="ECO:0000259" key="7">
    <source>
        <dbReference type="Pfam" id="PF01397"/>
    </source>
</evidence>
<dbReference type="GO" id="GO:0000287">
    <property type="term" value="F:magnesium ion binding"/>
    <property type="evidence" value="ECO:0007669"/>
    <property type="project" value="InterPro"/>
</dbReference>
<evidence type="ECO:0000256" key="3">
    <source>
        <dbReference type="ARBA" id="ARBA00022723"/>
    </source>
</evidence>
<dbReference type="PANTHER" id="PTHR31225">
    <property type="entry name" value="OS04G0344100 PROTEIN-RELATED"/>
    <property type="match status" value="1"/>
</dbReference>
<keyword evidence="4" id="KW-0460">Magnesium</keyword>
<dbReference type="GO" id="GO:0016102">
    <property type="term" value="P:diterpenoid biosynthetic process"/>
    <property type="evidence" value="ECO:0007669"/>
    <property type="project" value="InterPro"/>
</dbReference>
<evidence type="ECO:0000256" key="4">
    <source>
        <dbReference type="ARBA" id="ARBA00022842"/>
    </source>
</evidence>
<comment type="cofactor">
    <cofactor evidence="2">
        <name>Mg(2+)</name>
        <dbReference type="ChEBI" id="CHEBI:18420"/>
    </cofactor>
</comment>
<sequence>MATDGSKRRSANFRPSAWDYNLVQSLRSEYGEKEHMERVTKMKEKVKDLIRCKMPRVQKLEQIDAVQRLGLGYHFEVEIKDALQAVIDGTTNTAWTVDNDLHTTALRFRLLRQNGFNVEQGVFERFMTKCTSSFKESLREDVEGLLSLYEASFYGFKGEAIMDEARTYASTCLENLKENHIWAKKINHALDMPVHWRPNRLEARRFMDICEEDQCSRLNPVLLDLAKLDFNVVQSIYRDEVSKLARWWVDLGLNKMEFCRDRLMEHYLWNALMVYEPQFGAFREMSTKITCMITLMDDVYDVFGSWEELQLLTKFIERWDISEIDKLPPTIRTCFLAMYNTTNEIGYWTMKVRGFNIIPYLHKLWINQSKTWLEEAKWYHECHKPTLQEYLNASVTSIGGHVVLFCSYFTTSDKLSKETLEYLCSIPNVMYCSSLILRLTNDLSTSSAELARGDNFKSLHCYMNETGASEEATRHHLKNLVREAWKQMNEDVIDANPCSGPFLGACLNLARASQLFYQYMDGHGIPDCETKDNLKSIIIRSVPIKQQRAAKCASD</sequence>
<dbReference type="Pfam" id="PF03936">
    <property type="entry name" value="Terpene_synth_C"/>
    <property type="match status" value="1"/>
</dbReference>
<dbReference type="SFLD" id="SFLDG01019">
    <property type="entry name" value="Terpene_Cyclase_Like_1_C_Termi"/>
    <property type="match status" value="1"/>
</dbReference>
<evidence type="ECO:0000313" key="9">
    <source>
        <dbReference type="EMBL" id="WNI01954.1"/>
    </source>
</evidence>
<protein>
    <submittedName>
        <fullName evidence="9">Terpene synthase</fullName>
    </submittedName>
</protein>
<dbReference type="InterPro" id="IPR008949">
    <property type="entry name" value="Isoprenoid_synthase_dom_sf"/>
</dbReference>
<dbReference type="InterPro" id="IPR036965">
    <property type="entry name" value="Terpene_synth_N_sf"/>
</dbReference>
<comment type="cofactor">
    <cofactor evidence="1">
        <name>Mn(2+)</name>
        <dbReference type="ChEBI" id="CHEBI:29035"/>
    </cofactor>
</comment>
<proteinExistence type="evidence at transcript level"/>
<dbReference type="InterPro" id="IPR050148">
    <property type="entry name" value="Terpene_synthase-like"/>
</dbReference>
<evidence type="ECO:0000256" key="2">
    <source>
        <dbReference type="ARBA" id="ARBA00001946"/>
    </source>
</evidence>
<dbReference type="FunFam" id="1.50.10.130:FF:000001">
    <property type="entry name" value="Isoprene synthase, chloroplastic"/>
    <property type="match status" value="1"/>
</dbReference>